<evidence type="ECO:0008006" key="6">
    <source>
        <dbReference type="Google" id="ProtNLM"/>
    </source>
</evidence>
<sequence>MGKKKTDPELEKEVKKEEEEEEEDTKIVKDLKEIDDKYLAIEREYEKEVQELQKKYTERQTPLLEQRMKMLTDSSAAENQEDKALGTPACRGFWLQAMKNLPALEDQIEEWDEEVLEYCCDVKKSYLDESDNQKGFKLSFHFVENPFFTNDVLWKEYHTEEGSPYTGEIDTTEIKACEITWSEGKDVTVETVKKKVKGGGAKKSKQKGKEKEEPRDSFFRGFFRNLRPDMPMPDDVNLEEIQQMCDDEDDEEGMVEMLMENDHEIGCSVRDNLIPYAVRWYTGEAAPEDDYDEDDEEEDEEDDEEDDDEDDDEDEDEPPQKGKKPTRAAGGKAAGGDQKTEECKQQ</sequence>
<reference evidence="4" key="1">
    <citation type="submission" date="2021-02" db="EMBL/GenBank/DDBJ databases">
        <authorList>
            <person name="Dougan E. K."/>
            <person name="Rhodes N."/>
            <person name="Thang M."/>
            <person name="Chan C."/>
        </authorList>
    </citation>
    <scope>NUCLEOTIDE SEQUENCE</scope>
</reference>
<name>A0A813FK81_POLGL</name>
<evidence type="ECO:0000313" key="5">
    <source>
        <dbReference type="Proteomes" id="UP000654075"/>
    </source>
</evidence>
<accession>A0A813FK81</accession>
<comment type="similarity">
    <text evidence="1 2">Belongs to the nucleosome assembly protein (NAP) family.</text>
</comment>
<dbReference type="SUPFAM" id="SSF143113">
    <property type="entry name" value="NAP-like"/>
    <property type="match status" value="1"/>
</dbReference>
<dbReference type="Gene3D" id="1.20.5.1500">
    <property type="match status" value="1"/>
</dbReference>
<dbReference type="AlphaFoldDB" id="A0A813FK81"/>
<dbReference type="InterPro" id="IPR037231">
    <property type="entry name" value="NAP-like_sf"/>
</dbReference>
<dbReference type="GO" id="GO:0005634">
    <property type="term" value="C:nucleus"/>
    <property type="evidence" value="ECO:0007669"/>
    <property type="project" value="InterPro"/>
</dbReference>
<feature type="compositionally biased region" description="Basic and acidic residues" evidence="3">
    <location>
        <begin position="1"/>
        <end position="17"/>
    </location>
</feature>
<feature type="compositionally biased region" description="Acidic residues" evidence="3">
    <location>
        <begin position="286"/>
        <end position="317"/>
    </location>
</feature>
<dbReference type="GO" id="GO:0006334">
    <property type="term" value="P:nucleosome assembly"/>
    <property type="evidence" value="ECO:0007669"/>
    <property type="project" value="InterPro"/>
</dbReference>
<dbReference type="OrthoDB" id="27325at2759"/>
<protein>
    <recommendedName>
        <fullName evidence="6">Nucleosome assembly protein</fullName>
    </recommendedName>
</protein>
<dbReference type="PANTHER" id="PTHR11875">
    <property type="entry name" value="TESTIS-SPECIFIC Y-ENCODED PROTEIN"/>
    <property type="match status" value="1"/>
</dbReference>
<feature type="region of interest" description="Disordered" evidence="3">
    <location>
        <begin position="281"/>
        <end position="346"/>
    </location>
</feature>
<dbReference type="EMBL" id="CAJNNV010025514">
    <property type="protein sequence ID" value="CAE8614834.1"/>
    <property type="molecule type" value="Genomic_DNA"/>
</dbReference>
<dbReference type="InterPro" id="IPR002164">
    <property type="entry name" value="NAP_family"/>
</dbReference>
<evidence type="ECO:0000256" key="1">
    <source>
        <dbReference type="ARBA" id="ARBA00009947"/>
    </source>
</evidence>
<dbReference type="OMA" id="AAECKQN"/>
<gene>
    <name evidence="4" type="ORF">PGLA1383_LOCUS32554</name>
</gene>
<evidence type="ECO:0000256" key="3">
    <source>
        <dbReference type="SAM" id="MobiDB-lite"/>
    </source>
</evidence>
<evidence type="ECO:0000313" key="4">
    <source>
        <dbReference type="EMBL" id="CAE8614834.1"/>
    </source>
</evidence>
<proteinExistence type="inferred from homology"/>
<dbReference type="Gene3D" id="3.30.1120.90">
    <property type="entry name" value="Nucleosome assembly protein"/>
    <property type="match status" value="1"/>
</dbReference>
<organism evidence="4 5">
    <name type="scientific">Polarella glacialis</name>
    <name type="common">Dinoflagellate</name>
    <dbReference type="NCBI Taxonomy" id="89957"/>
    <lineage>
        <taxon>Eukaryota</taxon>
        <taxon>Sar</taxon>
        <taxon>Alveolata</taxon>
        <taxon>Dinophyceae</taxon>
        <taxon>Suessiales</taxon>
        <taxon>Suessiaceae</taxon>
        <taxon>Polarella</taxon>
    </lineage>
</organism>
<keyword evidence="5" id="KW-1185">Reference proteome</keyword>
<dbReference type="Proteomes" id="UP000654075">
    <property type="component" value="Unassembled WGS sequence"/>
</dbReference>
<evidence type="ECO:0000256" key="2">
    <source>
        <dbReference type="RuleBase" id="RU003876"/>
    </source>
</evidence>
<feature type="region of interest" description="Disordered" evidence="3">
    <location>
        <begin position="1"/>
        <end position="25"/>
    </location>
</feature>
<comment type="caution">
    <text evidence="4">The sequence shown here is derived from an EMBL/GenBank/DDBJ whole genome shotgun (WGS) entry which is preliminary data.</text>
</comment>
<dbReference type="Pfam" id="PF00956">
    <property type="entry name" value="NAP"/>
    <property type="match status" value="1"/>
</dbReference>